<dbReference type="InterPro" id="IPR005094">
    <property type="entry name" value="Endonuclease_MobA/VirD2"/>
</dbReference>
<sequence length="591" mass="63877">MIAAISDGGNTAGLLQYLVGPGRANEHTSPHLVAGSDVIMRRWGAWDRLSAAQGFEIAKYVDQFMNETGTRSMGSRRVVNMDKIDEKTGEPGVREVIEGPVADHVWHCSLSLSPEEAAQGDERWQQIARDFADQMGFTGADGKAPCRWVAIHHGSAKNGGDHIHIAVNIIREDGTKWSKWQDMVKASAACNKLEHTYGLEVIESREHARSARADTAADLQASARRGQDRTDREILLPRVRAAATAATSERDFVLRLRELGVRARPRFARGRTDVVEGYSVALHKPKGHKAQWYAGGKIARDLTLNRLRTRWPDTPASAQLAVDTWRDAWKGTLPARETVASSAQLKARAVALEVYRTRLVGLDPTDATALADATTDVAGLLAAVAHGYEAGTPERAMMERASQAVGRHAQTKTRSAESNPTSDAIVLAAGLISTAHMRPGFSSGVLVALSALRLADALADLYRQTDQTRTAQHVRDNTVQTFRRLHAGVPDLELFAYRRLVAQATSGQLEATTVAAPAPTAPSAVPRADTPRQAGGQQNDDGMSDEQRSRIQRMAALAQPVGAPQTGGSPVPTMPRTAPKQATSRKSARAL</sequence>
<feature type="domain" description="MobA/VirD2-like nuclease" evidence="2">
    <location>
        <begin position="102"/>
        <end position="199"/>
    </location>
</feature>
<proteinExistence type="predicted"/>
<dbReference type="RefSeq" id="WP_126415053.1">
    <property type="nucleotide sequence ID" value="NZ_JASPER010000007.1"/>
</dbReference>
<organism evidence="3 4">
    <name type="scientific">Actinomyces viscosus</name>
    <dbReference type="NCBI Taxonomy" id="1656"/>
    <lineage>
        <taxon>Bacteria</taxon>
        <taxon>Bacillati</taxon>
        <taxon>Actinomycetota</taxon>
        <taxon>Actinomycetes</taxon>
        <taxon>Actinomycetales</taxon>
        <taxon>Actinomycetaceae</taxon>
        <taxon>Actinomyces</taxon>
    </lineage>
</organism>
<accession>A0A448PP92</accession>
<reference evidence="3 4" key="1">
    <citation type="submission" date="2018-12" db="EMBL/GenBank/DDBJ databases">
        <authorList>
            <consortium name="Pathogen Informatics"/>
        </authorList>
    </citation>
    <scope>NUCLEOTIDE SEQUENCE [LARGE SCALE GENOMIC DNA]</scope>
    <source>
        <strain evidence="3 4">NCTC10951</strain>
    </source>
</reference>
<dbReference type="OrthoDB" id="4382201at2"/>
<evidence type="ECO:0000256" key="1">
    <source>
        <dbReference type="SAM" id="MobiDB-lite"/>
    </source>
</evidence>
<evidence type="ECO:0000259" key="2">
    <source>
        <dbReference type="Pfam" id="PF03432"/>
    </source>
</evidence>
<dbReference type="Pfam" id="PF03432">
    <property type="entry name" value="Relaxase"/>
    <property type="match status" value="1"/>
</dbReference>
<feature type="region of interest" description="Disordered" evidence="1">
    <location>
        <begin position="511"/>
        <end position="591"/>
    </location>
</feature>
<dbReference type="Proteomes" id="UP000268658">
    <property type="component" value="Chromosome"/>
</dbReference>
<dbReference type="AlphaFoldDB" id="A0A448PP92"/>
<dbReference type="KEGG" id="avc:NCTC10951_02718"/>
<evidence type="ECO:0000313" key="4">
    <source>
        <dbReference type="Proteomes" id="UP000268658"/>
    </source>
</evidence>
<evidence type="ECO:0000313" key="3">
    <source>
        <dbReference type="EMBL" id="VEI18439.1"/>
    </source>
</evidence>
<protein>
    <submittedName>
        <fullName evidence="3">Relaxase/Mobilisation nuclease domain</fullName>
    </submittedName>
</protein>
<dbReference type="EMBL" id="LR134477">
    <property type="protein sequence ID" value="VEI18439.1"/>
    <property type="molecule type" value="Genomic_DNA"/>
</dbReference>
<feature type="compositionally biased region" description="Low complexity" evidence="1">
    <location>
        <begin position="511"/>
        <end position="528"/>
    </location>
</feature>
<gene>
    <name evidence="3" type="ORF">NCTC10951_02718</name>
</gene>
<name>A0A448PP92_ACTVI</name>